<dbReference type="RefSeq" id="WP_091299584.1">
    <property type="nucleotide sequence ID" value="NZ_FNON01000015.1"/>
</dbReference>
<evidence type="ECO:0000313" key="4">
    <source>
        <dbReference type="EMBL" id="SDZ40321.1"/>
    </source>
</evidence>
<keyword evidence="2 3" id="KW-0472">Membrane</keyword>
<reference evidence="4 5" key="1">
    <citation type="submission" date="2016-10" db="EMBL/GenBank/DDBJ databases">
        <authorList>
            <person name="de Groot N.N."/>
        </authorList>
    </citation>
    <scope>NUCLEOTIDE SEQUENCE [LARGE SCALE GENOMIC DNA]</scope>
    <source>
        <strain evidence="4 5">CPCC 202699</strain>
    </source>
</reference>
<evidence type="ECO:0000256" key="2">
    <source>
        <dbReference type="ARBA" id="ARBA00023136"/>
    </source>
</evidence>
<organism evidence="4 5">
    <name type="scientific">Amycolatopsis xylanica</name>
    <dbReference type="NCBI Taxonomy" id="589385"/>
    <lineage>
        <taxon>Bacteria</taxon>
        <taxon>Bacillati</taxon>
        <taxon>Actinomycetota</taxon>
        <taxon>Actinomycetes</taxon>
        <taxon>Pseudonocardiales</taxon>
        <taxon>Pseudonocardiaceae</taxon>
        <taxon>Amycolatopsis</taxon>
    </lineage>
</organism>
<dbReference type="GO" id="GO:0016020">
    <property type="term" value="C:membrane"/>
    <property type="evidence" value="ECO:0007669"/>
    <property type="project" value="UniProtKB-SubCell"/>
</dbReference>
<dbReference type="STRING" id="589385.SAMN05421504_11532"/>
<dbReference type="OrthoDB" id="5188486at2"/>
<keyword evidence="5" id="KW-1185">Reference proteome</keyword>
<evidence type="ECO:0000256" key="1">
    <source>
        <dbReference type="ARBA" id="ARBA00004370"/>
    </source>
</evidence>
<keyword evidence="3" id="KW-1133">Transmembrane helix</keyword>
<proteinExistence type="predicted"/>
<feature type="transmembrane region" description="Helical" evidence="3">
    <location>
        <begin position="23"/>
        <end position="41"/>
    </location>
</feature>
<accession>A0A1H3SS06</accession>
<evidence type="ECO:0000313" key="5">
    <source>
        <dbReference type="Proteomes" id="UP000199515"/>
    </source>
</evidence>
<dbReference type="Proteomes" id="UP000199515">
    <property type="component" value="Unassembled WGS sequence"/>
</dbReference>
<dbReference type="EMBL" id="FNON01000015">
    <property type="protein sequence ID" value="SDZ40321.1"/>
    <property type="molecule type" value="Genomic_DNA"/>
</dbReference>
<sequence>MDVLEEEETVAVTEKRSFPVRKLGLALLVLVVLVAGAFFAWQYKAKSDVRAAGDAALATARSYAVTVTTYDFQNLDRNFADVLDGATGEFKDQYTGASGSLRQLIQEAKATARGTVVESGLKSATVDRAEVLLFVDQSVTNAATKDPRVDRNRVLMTLEHHDSRWLVSSLQLL</sequence>
<comment type="subcellular location">
    <subcellularLocation>
        <location evidence="1">Membrane</location>
    </subcellularLocation>
</comment>
<dbReference type="PANTHER" id="PTHR37042">
    <property type="entry name" value="OUTER MEMBRANE PROTEIN RV1973"/>
    <property type="match status" value="1"/>
</dbReference>
<evidence type="ECO:0000256" key="3">
    <source>
        <dbReference type="SAM" id="Phobius"/>
    </source>
</evidence>
<dbReference type="AlphaFoldDB" id="A0A1H3SS06"/>
<keyword evidence="3" id="KW-0812">Transmembrane</keyword>
<protein>
    <submittedName>
        <fullName evidence="4">Mce-associated membrane protein</fullName>
    </submittedName>
</protein>
<dbReference type="PANTHER" id="PTHR37042:SF4">
    <property type="entry name" value="OUTER MEMBRANE PROTEIN RV1973"/>
    <property type="match status" value="1"/>
</dbReference>
<name>A0A1H3SS06_9PSEU</name>
<gene>
    <name evidence="4" type="ORF">SAMN05421504_11532</name>
</gene>